<feature type="domain" description="Kazal-like" evidence="3">
    <location>
        <begin position="273"/>
        <end position="318"/>
    </location>
</feature>
<feature type="signal peptide" evidence="2">
    <location>
        <begin position="1"/>
        <end position="33"/>
    </location>
</feature>
<dbReference type="PANTHER" id="PTHR21131:SF0">
    <property type="entry name" value="GEO10195P1-RELATED"/>
    <property type="match status" value="1"/>
</dbReference>
<dbReference type="CDD" id="cd00104">
    <property type="entry name" value="KAZAL_FS"/>
    <property type="match status" value="3"/>
</dbReference>
<feature type="domain" description="Kazal-like" evidence="3">
    <location>
        <begin position="585"/>
        <end position="632"/>
    </location>
</feature>
<feature type="domain" description="Kazal-like" evidence="3">
    <location>
        <begin position="79"/>
        <end position="126"/>
    </location>
</feature>
<feature type="domain" description="Kazal-like" evidence="3">
    <location>
        <begin position="221"/>
        <end position="272"/>
    </location>
</feature>
<dbReference type="InterPro" id="IPR002350">
    <property type="entry name" value="Kazal_dom"/>
</dbReference>
<feature type="compositionally biased region" description="Low complexity" evidence="1">
    <location>
        <begin position="483"/>
        <end position="507"/>
    </location>
</feature>
<evidence type="ECO:0000256" key="2">
    <source>
        <dbReference type="SAM" id="SignalP"/>
    </source>
</evidence>
<feature type="compositionally biased region" description="Pro residues" evidence="1">
    <location>
        <begin position="418"/>
        <end position="482"/>
    </location>
</feature>
<proteinExistence type="predicted"/>
<feature type="compositionally biased region" description="Low complexity" evidence="1">
    <location>
        <begin position="552"/>
        <end position="575"/>
    </location>
</feature>
<feature type="domain" description="Kazal-like" evidence="3">
    <location>
        <begin position="327"/>
        <end position="372"/>
    </location>
</feature>
<feature type="domain" description="Kazal-like" evidence="3">
    <location>
        <begin position="138"/>
        <end position="184"/>
    </location>
</feature>
<keyword evidence="2" id="KW-0732">Signal</keyword>
<evidence type="ECO:0000313" key="4">
    <source>
        <dbReference type="EMBL" id="GLI62718.1"/>
    </source>
</evidence>
<protein>
    <recommendedName>
        <fullName evidence="3">Kazal-like domain-containing protein</fullName>
    </recommendedName>
</protein>
<feature type="region of interest" description="Disordered" evidence="1">
    <location>
        <begin position="417"/>
        <end position="588"/>
    </location>
</feature>
<evidence type="ECO:0000256" key="1">
    <source>
        <dbReference type="SAM" id="MobiDB-lite"/>
    </source>
</evidence>
<sequence>MARNKSKTVSIAILISVYVALLTGHLSQRGVNAQLNCECPSTYTPVCAGGKTYNNSCLAKCDGRDPSTPGACDAPKPAPPPHKDCSNTICPALYDPVCGEDNGTYDNTCLASCVGVAVKYRGECGSNLPPESPDSPASVVPNTCSCPTDSKPVCGSDGNTYSNVCNMQCLAPDVTVNYIGRCADPAGCSSVQCTTAYAPVCGANGRTYPNRCIAACTGVTVVSLGVCNPSQCDCPPNFNQPVCGRDGNTYNSSCQAAFCAGVGVAYYGACEEDDDGCAAVVCPAVYAPVCGTDNKTYANPCLASCANVTITRRNACEELTARVPNNLNNGSLCLCTREYRPVCGTNGRTYSNPCQAIKCANVSIAYEGACESTVCNKTQCGVEYDPLCGLNGREYQNICTADCYGVSYQPGVCRPVASPNPPRPPRPQRPPAPPRPSPPPRPPSPPPPSPRPPKRPSSPRPPRPPPRKVSPSPAPSPSPVSSPPRKLSPSTAASPSPSAIMPPASNPTLVPGQLPLSPVSSAPPVTSASPSPPILSDDMDMAPVDPLTFSDPNSGSGTNSDPGSGTGSDSGSNPDSRSDPEPEVDPAQENCPHCNNNYVKFVCGANGLSYQNICFADCMGVQVVDTRRPCRSGGASRSSG</sequence>
<dbReference type="PROSITE" id="PS00282">
    <property type="entry name" value="KAZAL_1"/>
    <property type="match status" value="1"/>
</dbReference>
<name>A0ABQ5RYL3_9CHLO</name>
<dbReference type="Pfam" id="PF00050">
    <property type="entry name" value="Kazal_1"/>
    <property type="match status" value="3"/>
</dbReference>
<dbReference type="PANTHER" id="PTHR21131">
    <property type="entry name" value="SERINE-TYPE ENDOPEPTIDASE INHIBITOR"/>
    <property type="match status" value="1"/>
</dbReference>
<dbReference type="PROSITE" id="PS51465">
    <property type="entry name" value="KAZAL_2"/>
    <property type="match status" value="8"/>
</dbReference>
<dbReference type="SMART" id="SM00280">
    <property type="entry name" value="KAZAL"/>
    <property type="match status" value="8"/>
</dbReference>
<evidence type="ECO:0000259" key="3">
    <source>
        <dbReference type="PROSITE" id="PS51465"/>
    </source>
</evidence>
<gene>
    <name evidence="4" type="ORF">VaNZ11_005444</name>
</gene>
<feature type="chain" id="PRO_5045474026" description="Kazal-like domain-containing protein" evidence="2">
    <location>
        <begin position="34"/>
        <end position="640"/>
    </location>
</feature>
<dbReference type="EMBL" id="BSDZ01000013">
    <property type="protein sequence ID" value="GLI62718.1"/>
    <property type="molecule type" value="Genomic_DNA"/>
</dbReference>
<dbReference type="Proteomes" id="UP001165090">
    <property type="component" value="Unassembled WGS sequence"/>
</dbReference>
<dbReference type="InterPro" id="IPR053265">
    <property type="entry name" value="Serpin"/>
</dbReference>
<dbReference type="Gene3D" id="3.30.60.30">
    <property type="match status" value="7"/>
</dbReference>
<feature type="domain" description="Kazal-like" evidence="3">
    <location>
        <begin position="373"/>
        <end position="415"/>
    </location>
</feature>
<dbReference type="Pfam" id="PF07648">
    <property type="entry name" value="Kazal_2"/>
    <property type="match status" value="6"/>
</dbReference>
<accession>A0ABQ5RYL3</accession>
<organism evidence="4 5">
    <name type="scientific">Volvox africanus</name>
    <dbReference type="NCBI Taxonomy" id="51714"/>
    <lineage>
        <taxon>Eukaryota</taxon>
        <taxon>Viridiplantae</taxon>
        <taxon>Chlorophyta</taxon>
        <taxon>core chlorophytes</taxon>
        <taxon>Chlorophyceae</taxon>
        <taxon>CS clade</taxon>
        <taxon>Chlamydomonadales</taxon>
        <taxon>Volvocaceae</taxon>
        <taxon>Volvox</taxon>
    </lineage>
</organism>
<reference evidence="4 5" key="1">
    <citation type="journal article" date="2023" name="IScience">
        <title>Expanded male sex-determining region conserved during the evolution of homothallism in the green alga Volvox.</title>
        <authorList>
            <person name="Yamamoto K."/>
            <person name="Matsuzaki R."/>
            <person name="Mahakham W."/>
            <person name="Heman W."/>
            <person name="Sekimoto H."/>
            <person name="Kawachi M."/>
            <person name="Minakuchi Y."/>
            <person name="Toyoda A."/>
            <person name="Nozaki H."/>
        </authorList>
    </citation>
    <scope>NUCLEOTIDE SEQUENCE [LARGE SCALE GENOMIC DNA]</scope>
    <source>
        <strain evidence="4 5">NIES-4468</strain>
    </source>
</reference>
<dbReference type="SUPFAM" id="SSF100895">
    <property type="entry name" value="Kazal-type serine protease inhibitors"/>
    <property type="match status" value="8"/>
</dbReference>
<comment type="caution">
    <text evidence="4">The sequence shown here is derived from an EMBL/GenBank/DDBJ whole genome shotgun (WGS) entry which is preliminary data.</text>
</comment>
<feature type="compositionally biased region" description="Low complexity" evidence="1">
    <location>
        <begin position="514"/>
        <end position="529"/>
    </location>
</feature>
<keyword evidence="5" id="KW-1185">Reference proteome</keyword>
<evidence type="ECO:0000313" key="5">
    <source>
        <dbReference type="Proteomes" id="UP001165090"/>
    </source>
</evidence>
<feature type="domain" description="Kazal-like" evidence="3">
    <location>
        <begin position="185"/>
        <end position="217"/>
    </location>
</feature>
<dbReference type="InterPro" id="IPR036058">
    <property type="entry name" value="Kazal_dom_sf"/>
</dbReference>